<dbReference type="Proteomes" id="UP001239111">
    <property type="component" value="Chromosome 3"/>
</dbReference>
<dbReference type="EMBL" id="CM056743">
    <property type="protein sequence ID" value="KAJ8674088.1"/>
    <property type="molecule type" value="Genomic_DNA"/>
</dbReference>
<protein>
    <submittedName>
        <fullName evidence="1">Uncharacterized protein</fullName>
    </submittedName>
</protein>
<organism evidence="1 2">
    <name type="scientific">Eretmocerus hayati</name>
    <dbReference type="NCBI Taxonomy" id="131215"/>
    <lineage>
        <taxon>Eukaryota</taxon>
        <taxon>Metazoa</taxon>
        <taxon>Ecdysozoa</taxon>
        <taxon>Arthropoda</taxon>
        <taxon>Hexapoda</taxon>
        <taxon>Insecta</taxon>
        <taxon>Pterygota</taxon>
        <taxon>Neoptera</taxon>
        <taxon>Endopterygota</taxon>
        <taxon>Hymenoptera</taxon>
        <taxon>Apocrita</taxon>
        <taxon>Proctotrupomorpha</taxon>
        <taxon>Chalcidoidea</taxon>
        <taxon>Aphelinidae</taxon>
        <taxon>Aphelininae</taxon>
        <taxon>Eretmocerus</taxon>
    </lineage>
</organism>
<keyword evidence="2" id="KW-1185">Reference proteome</keyword>
<reference evidence="1" key="1">
    <citation type="submission" date="2023-04" db="EMBL/GenBank/DDBJ databases">
        <title>A chromosome-level genome assembly of the parasitoid wasp Eretmocerus hayati.</title>
        <authorList>
            <person name="Zhong Y."/>
            <person name="Liu S."/>
            <person name="Liu Y."/>
        </authorList>
    </citation>
    <scope>NUCLEOTIDE SEQUENCE</scope>
    <source>
        <strain evidence="1">ZJU_SS_LIU_2023</strain>
    </source>
</reference>
<name>A0ACC2NTA9_9HYME</name>
<comment type="caution">
    <text evidence="1">The sequence shown here is derived from an EMBL/GenBank/DDBJ whole genome shotgun (WGS) entry which is preliminary data.</text>
</comment>
<evidence type="ECO:0000313" key="1">
    <source>
        <dbReference type="EMBL" id="KAJ8674088.1"/>
    </source>
</evidence>
<accession>A0ACC2NTA9</accession>
<gene>
    <name evidence="1" type="ORF">QAD02_005350</name>
</gene>
<proteinExistence type="predicted"/>
<evidence type="ECO:0000313" key="2">
    <source>
        <dbReference type="Proteomes" id="UP001239111"/>
    </source>
</evidence>
<sequence length="289" mass="32335">MKVNSRSTQEDIHNQSNPMSCIQRLALPYRSGPFPIVPDQYIVFDSSKMNTWFATLRNTLIEAIDPVSQCEDGFISEEDFQLCCCYLVKARVDYVYSCCLGKRAANYIAIPHEFEIPTSLAIVINGIGKYEVMMGAFNVIPRPESQPAEASSALDKVVNESIFHSFRSLIGSAKRKELINTDFISLETHGNAWWLLSPRNPSDISTMARNSDSVIVQAMFKEWTPMDAMCASVVQTGFNGQLFHNNLIQHDPLEVGVNSTGIIPDAFMAWTSNPVRGIHSDRRAFNLNA</sequence>